<dbReference type="InterPro" id="IPR000594">
    <property type="entry name" value="ThiF_NAD_FAD-bd"/>
</dbReference>
<evidence type="ECO:0000259" key="1">
    <source>
        <dbReference type="Pfam" id="PF00899"/>
    </source>
</evidence>
<accession>A0A4R2J9P7</accession>
<dbReference type="Pfam" id="PF00899">
    <property type="entry name" value="ThiF"/>
    <property type="match status" value="1"/>
</dbReference>
<dbReference type="PANTHER" id="PTHR10953:SF102">
    <property type="entry name" value="ADENYLYLTRANSFERASE AND SULFURTRANSFERASE MOCS3"/>
    <property type="match status" value="1"/>
</dbReference>
<keyword evidence="2" id="KW-0548">Nucleotidyltransferase</keyword>
<dbReference type="GO" id="GO:0004792">
    <property type="term" value="F:thiosulfate-cyanide sulfurtransferase activity"/>
    <property type="evidence" value="ECO:0007669"/>
    <property type="project" value="TreeGrafter"/>
</dbReference>
<keyword evidence="2" id="KW-0808">Transferase</keyword>
<dbReference type="Gene3D" id="3.40.50.720">
    <property type="entry name" value="NAD(P)-binding Rossmann-like Domain"/>
    <property type="match status" value="1"/>
</dbReference>
<dbReference type="GO" id="GO:0032446">
    <property type="term" value="P:protein modification by small protein conjugation"/>
    <property type="evidence" value="ECO:0007669"/>
    <property type="project" value="TreeGrafter"/>
</dbReference>
<comment type="caution">
    <text evidence="2">The sequence shown here is derived from an EMBL/GenBank/DDBJ whole genome shotgun (WGS) entry which is preliminary data.</text>
</comment>
<keyword evidence="3" id="KW-1185">Reference proteome</keyword>
<protein>
    <submittedName>
        <fullName evidence="2">Molybdopterin/thiamine biosynthesis adenylyltransferase</fullName>
    </submittedName>
</protein>
<evidence type="ECO:0000313" key="2">
    <source>
        <dbReference type="EMBL" id="TCO56071.1"/>
    </source>
</evidence>
<dbReference type="AlphaFoldDB" id="A0A4R2J9P7"/>
<dbReference type="GO" id="GO:0016779">
    <property type="term" value="F:nucleotidyltransferase activity"/>
    <property type="evidence" value="ECO:0007669"/>
    <property type="project" value="UniProtKB-KW"/>
</dbReference>
<feature type="domain" description="THIF-type NAD/FAD binding fold" evidence="1">
    <location>
        <begin position="114"/>
        <end position="357"/>
    </location>
</feature>
<dbReference type="PANTHER" id="PTHR10953">
    <property type="entry name" value="UBIQUITIN-ACTIVATING ENZYME E1"/>
    <property type="match status" value="1"/>
</dbReference>
<dbReference type="Proteomes" id="UP000295680">
    <property type="component" value="Unassembled WGS sequence"/>
</dbReference>
<evidence type="ECO:0000313" key="3">
    <source>
        <dbReference type="Proteomes" id="UP000295680"/>
    </source>
</evidence>
<dbReference type="GO" id="GO:0005737">
    <property type="term" value="C:cytoplasm"/>
    <property type="evidence" value="ECO:0007669"/>
    <property type="project" value="TreeGrafter"/>
</dbReference>
<sequence>MRPQLKSIVWERVDRQLRLVYDVRDQFVLDDEDGAVEALLVLLRAGGRTVSELAAALGEQGRQVPVDDVVAAVEVLDHYRLLEDGGHLGRLDETEQERYFSNLAFFESFGSLARSREDFQERLRGAHVLVLGTGGLNSNTIPHMCGLGVGRLTLLDRDAVELRNFARQYLYRRSDLGAHKVAVAADWVRAFDPAIKVDAVEARIDSVDSVTELLDRFRPDLVMSGVDSPVGIDGWVNDACVSRRTPYVRGGMYVTQGVVWSVNPGVSGCLRCSPDDGPGDDVDPQERSAAALFRGKPRANRGIGPVAGLLGAFCAFEVLRYLTDFEPPAHAGRPLIIDFANACATRNNTVWQRDPSCAICGSLGPTTTFRQGGETE</sequence>
<reference evidence="2 3" key="1">
    <citation type="submission" date="2019-03" db="EMBL/GenBank/DDBJ databases">
        <title>Genomic Encyclopedia of Type Strains, Phase IV (KMG-IV): sequencing the most valuable type-strain genomes for metagenomic binning, comparative biology and taxonomic classification.</title>
        <authorList>
            <person name="Goeker M."/>
        </authorList>
    </citation>
    <scope>NUCLEOTIDE SEQUENCE [LARGE SCALE GENOMIC DNA]</scope>
    <source>
        <strain evidence="2 3">DSM 45934</strain>
    </source>
</reference>
<dbReference type="OrthoDB" id="9204719at2"/>
<gene>
    <name evidence="2" type="ORF">EV192_107496</name>
</gene>
<name>A0A4R2J9P7_9PSEU</name>
<dbReference type="InterPro" id="IPR045886">
    <property type="entry name" value="ThiF/MoeB/HesA"/>
</dbReference>
<organism evidence="2 3">
    <name type="scientific">Actinocrispum wychmicini</name>
    <dbReference type="NCBI Taxonomy" id="1213861"/>
    <lineage>
        <taxon>Bacteria</taxon>
        <taxon>Bacillati</taxon>
        <taxon>Actinomycetota</taxon>
        <taxon>Actinomycetes</taxon>
        <taxon>Pseudonocardiales</taxon>
        <taxon>Pseudonocardiaceae</taxon>
        <taxon>Actinocrispum</taxon>
    </lineage>
</organism>
<dbReference type="InterPro" id="IPR035985">
    <property type="entry name" value="Ubiquitin-activating_enz"/>
</dbReference>
<dbReference type="EMBL" id="SLWS01000007">
    <property type="protein sequence ID" value="TCO56071.1"/>
    <property type="molecule type" value="Genomic_DNA"/>
</dbReference>
<dbReference type="GO" id="GO:0008641">
    <property type="term" value="F:ubiquitin-like modifier activating enzyme activity"/>
    <property type="evidence" value="ECO:0007669"/>
    <property type="project" value="InterPro"/>
</dbReference>
<proteinExistence type="predicted"/>
<dbReference type="SUPFAM" id="SSF69572">
    <property type="entry name" value="Activating enzymes of the ubiquitin-like proteins"/>
    <property type="match status" value="1"/>
</dbReference>